<name>A0A7I9ZJT9_9MYCO</name>
<organism evidence="2 3">
    <name type="scientific">Mycolicibacterium hippocampi</name>
    <dbReference type="NCBI Taxonomy" id="659824"/>
    <lineage>
        <taxon>Bacteria</taxon>
        <taxon>Bacillati</taxon>
        <taxon>Actinomycetota</taxon>
        <taxon>Actinomycetes</taxon>
        <taxon>Mycobacteriales</taxon>
        <taxon>Mycobacteriaceae</taxon>
        <taxon>Mycolicibacterium</taxon>
    </lineage>
</organism>
<dbReference type="EMBL" id="BLLB01000002">
    <property type="protein sequence ID" value="GFH01281.1"/>
    <property type="molecule type" value="Genomic_DNA"/>
</dbReference>
<keyword evidence="1" id="KW-1133">Transmembrane helix</keyword>
<dbReference type="RefSeq" id="WP_163888105.1">
    <property type="nucleotide sequence ID" value="NZ_BLLB01000002.1"/>
</dbReference>
<dbReference type="Proteomes" id="UP000465304">
    <property type="component" value="Unassembled WGS sequence"/>
</dbReference>
<sequence>MPDDLLEFVSGPPSYASGWLWLGLALLIVVIGWYAGVFVATMPAERLRRIPVVRVAHARVLRYRFTRTVQSITRSHRDGELSAAQAGAALSRTLRSFLHQATGLRAQYMQLRAVAASELAPAAPVLSALGDAQFDLSTTVDVGRLGEQTEELIRSWS</sequence>
<feature type="transmembrane region" description="Helical" evidence="1">
    <location>
        <begin position="20"/>
        <end position="40"/>
    </location>
</feature>
<keyword evidence="1" id="KW-0812">Transmembrane</keyword>
<protein>
    <submittedName>
        <fullName evidence="2">Uncharacterized protein</fullName>
    </submittedName>
</protein>
<keyword evidence="1" id="KW-0472">Membrane</keyword>
<accession>A0A7I9ZJT9</accession>
<dbReference type="AlphaFoldDB" id="A0A7I9ZJT9"/>
<comment type="caution">
    <text evidence="2">The sequence shown here is derived from an EMBL/GenBank/DDBJ whole genome shotgun (WGS) entry which is preliminary data.</text>
</comment>
<keyword evidence="3" id="KW-1185">Reference proteome</keyword>
<proteinExistence type="predicted"/>
<evidence type="ECO:0000313" key="2">
    <source>
        <dbReference type="EMBL" id="GFH01281.1"/>
    </source>
</evidence>
<evidence type="ECO:0000256" key="1">
    <source>
        <dbReference type="SAM" id="Phobius"/>
    </source>
</evidence>
<evidence type="ECO:0000313" key="3">
    <source>
        <dbReference type="Proteomes" id="UP000465304"/>
    </source>
</evidence>
<gene>
    <name evidence="2" type="ORF">MHIP_17640</name>
</gene>
<reference evidence="2 3" key="1">
    <citation type="journal article" date="2019" name="Emerg. Microbes Infect.">
        <title>Comprehensive subspecies identification of 175 nontuberculous mycobacteria species based on 7547 genomic profiles.</title>
        <authorList>
            <person name="Matsumoto Y."/>
            <person name="Kinjo T."/>
            <person name="Motooka D."/>
            <person name="Nabeya D."/>
            <person name="Jung N."/>
            <person name="Uechi K."/>
            <person name="Horii T."/>
            <person name="Iida T."/>
            <person name="Fujita J."/>
            <person name="Nakamura S."/>
        </authorList>
    </citation>
    <scope>NUCLEOTIDE SEQUENCE [LARGE SCALE GENOMIC DNA]</scope>
    <source>
        <strain evidence="2 3">JCM 30996</strain>
    </source>
</reference>